<dbReference type="OrthoDB" id="384008at2157"/>
<accession>A0A2A2FFI9</accession>
<feature type="region of interest" description="Disordered" evidence="1">
    <location>
        <begin position="191"/>
        <end position="235"/>
    </location>
</feature>
<sequence>MYDIENARQRNGDAAEDRSDRIDEILNRPRLGYKESDPLVGDNYDEYPEQPDDLTTPEAREFVTDLFGHDLVSSIDDAIAETTPATGDRMIVREWREAFEKSIQLFSGESPDNDDEREQRLTDERLTELTDDYPDDMVTPTNPLVVSNLYAGLGLSADEIADVFSDDSNQRVKPEQVRRVLRNVGLIEATENDDNEPSHKLGGASLNFSESGNVGTNIDTEAVARDPSVTVERDE</sequence>
<dbReference type="RefSeq" id="WP_095636792.1">
    <property type="nucleotide sequence ID" value="NZ_NSKC01000004.1"/>
</dbReference>
<dbReference type="AlphaFoldDB" id="A0A2A2FFI9"/>
<reference evidence="2 3" key="1">
    <citation type="submission" date="2017-08" db="EMBL/GenBank/DDBJ databases">
        <title>The strain WRN001 was isolated from Binhai saline alkaline soil, Tianjin, China.</title>
        <authorList>
            <person name="Liu D."/>
            <person name="Zhang G."/>
        </authorList>
    </citation>
    <scope>NUCLEOTIDE SEQUENCE [LARGE SCALE GENOMIC DNA]</scope>
    <source>
        <strain evidence="2 3">WN019</strain>
    </source>
</reference>
<feature type="compositionally biased region" description="Polar residues" evidence="1">
    <location>
        <begin position="206"/>
        <end position="219"/>
    </location>
</feature>
<gene>
    <name evidence="2" type="ORF">CK500_08380</name>
</gene>
<organism evidence="2 3">
    <name type="scientific">Halorubrum salipaludis</name>
    <dbReference type="NCBI Taxonomy" id="2032630"/>
    <lineage>
        <taxon>Archaea</taxon>
        <taxon>Methanobacteriati</taxon>
        <taxon>Methanobacteriota</taxon>
        <taxon>Stenosarchaea group</taxon>
        <taxon>Halobacteria</taxon>
        <taxon>Halobacteriales</taxon>
        <taxon>Haloferacaceae</taxon>
        <taxon>Halorubrum</taxon>
    </lineage>
</organism>
<dbReference type="EMBL" id="NSKC01000004">
    <property type="protein sequence ID" value="PAU83524.1"/>
    <property type="molecule type" value="Genomic_DNA"/>
</dbReference>
<name>A0A2A2FFI9_9EURY</name>
<comment type="caution">
    <text evidence="2">The sequence shown here is derived from an EMBL/GenBank/DDBJ whole genome shotgun (WGS) entry which is preliminary data.</text>
</comment>
<feature type="region of interest" description="Disordered" evidence="1">
    <location>
        <begin position="1"/>
        <end position="23"/>
    </location>
</feature>
<evidence type="ECO:0000313" key="2">
    <source>
        <dbReference type="EMBL" id="PAU83524.1"/>
    </source>
</evidence>
<protein>
    <submittedName>
        <fullName evidence="2">Uncharacterized protein</fullName>
    </submittedName>
</protein>
<evidence type="ECO:0000313" key="3">
    <source>
        <dbReference type="Proteomes" id="UP000218083"/>
    </source>
</evidence>
<dbReference type="Proteomes" id="UP000218083">
    <property type="component" value="Unassembled WGS sequence"/>
</dbReference>
<keyword evidence="3" id="KW-1185">Reference proteome</keyword>
<evidence type="ECO:0000256" key="1">
    <source>
        <dbReference type="SAM" id="MobiDB-lite"/>
    </source>
</evidence>
<proteinExistence type="predicted"/>